<comment type="caution">
    <text evidence="1">The sequence shown here is derived from an EMBL/GenBank/DDBJ whole genome shotgun (WGS) entry which is preliminary data.</text>
</comment>
<name>A0ABD2XUX3_9GENT</name>
<gene>
    <name evidence="1" type="ORF">ACH5RR_040844</name>
</gene>
<keyword evidence="2" id="KW-1185">Reference proteome</keyword>
<dbReference type="EMBL" id="JBJUIK010000017">
    <property type="protein sequence ID" value="KAL3498112.1"/>
    <property type="molecule type" value="Genomic_DNA"/>
</dbReference>
<proteinExistence type="predicted"/>
<organism evidence="1 2">
    <name type="scientific">Cinchona calisaya</name>
    <dbReference type="NCBI Taxonomy" id="153742"/>
    <lineage>
        <taxon>Eukaryota</taxon>
        <taxon>Viridiplantae</taxon>
        <taxon>Streptophyta</taxon>
        <taxon>Embryophyta</taxon>
        <taxon>Tracheophyta</taxon>
        <taxon>Spermatophyta</taxon>
        <taxon>Magnoliopsida</taxon>
        <taxon>eudicotyledons</taxon>
        <taxon>Gunneridae</taxon>
        <taxon>Pentapetalae</taxon>
        <taxon>asterids</taxon>
        <taxon>lamiids</taxon>
        <taxon>Gentianales</taxon>
        <taxon>Rubiaceae</taxon>
        <taxon>Cinchonoideae</taxon>
        <taxon>Cinchoneae</taxon>
        <taxon>Cinchona</taxon>
    </lineage>
</organism>
<protein>
    <submittedName>
        <fullName evidence="1">Uncharacterized protein</fullName>
    </submittedName>
</protein>
<evidence type="ECO:0000313" key="2">
    <source>
        <dbReference type="Proteomes" id="UP001630127"/>
    </source>
</evidence>
<dbReference type="AlphaFoldDB" id="A0ABD2XUX3"/>
<accession>A0ABD2XUX3</accession>
<dbReference type="Proteomes" id="UP001630127">
    <property type="component" value="Unassembled WGS sequence"/>
</dbReference>
<evidence type="ECO:0000313" key="1">
    <source>
        <dbReference type="EMBL" id="KAL3498112.1"/>
    </source>
</evidence>
<reference evidence="1 2" key="1">
    <citation type="submission" date="2024-11" db="EMBL/GenBank/DDBJ databases">
        <title>A near-complete genome assembly of Cinchona calisaya.</title>
        <authorList>
            <person name="Lian D.C."/>
            <person name="Zhao X.W."/>
            <person name="Wei L."/>
        </authorList>
    </citation>
    <scope>NUCLEOTIDE SEQUENCE [LARGE SCALE GENOMIC DNA]</scope>
    <source>
        <tissue evidence="1">Nenye</tissue>
    </source>
</reference>
<sequence length="146" mass="15691">MVAKTFIGEVVAKNLHSQPPIIATICSSALMQPKGDQSGANTAKHATSSALAKRHALDATAAQEIFVDVAAVSGHVIGAVSTQNVSVDATTSREHAEGVATIQELADDPATFPQVLNYCFIAPQCSCQYCYHHHISFLYEHWQKKQ</sequence>